<dbReference type="Gene3D" id="3.20.20.10">
    <property type="entry name" value="Alanine racemase"/>
    <property type="match status" value="1"/>
</dbReference>
<evidence type="ECO:0000256" key="2">
    <source>
        <dbReference type="ARBA" id="ARBA00023239"/>
    </source>
</evidence>
<evidence type="ECO:0000313" key="4">
    <source>
        <dbReference type="EMBL" id="TBN58470.1"/>
    </source>
</evidence>
<evidence type="ECO:0000259" key="3">
    <source>
        <dbReference type="SMART" id="SM01119"/>
    </source>
</evidence>
<dbReference type="RefSeq" id="WP_130982671.1">
    <property type="nucleotide sequence ID" value="NZ_SISG01000001.1"/>
</dbReference>
<dbReference type="Proteomes" id="UP000294194">
    <property type="component" value="Unassembled WGS sequence"/>
</dbReference>
<gene>
    <name evidence="4" type="ORF">EYE40_00635</name>
</gene>
<dbReference type="SUPFAM" id="SSF51419">
    <property type="entry name" value="PLP-binding barrel"/>
    <property type="match status" value="1"/>
</dbReference>
<reference evidence="5" key="1">
    <citation type="submission" date="2019-02" db="EMBL/GenBank/DDBJ databases">
        <title>Glaciihabitans arcticus sp. nov., a psychrotolerant bacterium isolated from polar soil.</title>
        <authorList>
            <person name="Dahal R.H."/>
        </authorList>
    </citation>
    <scope>NUCLEOTIDE SEQUENCE [LARGE SCALE GENOMIC DNA]</scope>
    <source>
        <strain evidence="5">RP-3-7</strain>
    </source>
</reference>
<accession>A0A4Q9H174</accession>
<name>A0A4Q9H174_9MICO</name>
<feature type="domain" description="D-serine dehydratase-like" evidence="3">
    <location>
        <begin position="285"/>
        <end position="372"/>
    </location>
</feature>
<dbReference type="InterPro" id="IPR029066">
    <property type="entry name" value="PLP-binding_barrel"/>
</dbReference>
<comment type="caution">
    <text evidence="4">The sequence shown here is derived from an EMBL/GenBank/DDBJ whole genome shotgun (WGS) entry which is preliminary data.</text>
</comment>
<dbReference type="PANTHER" id="PTHR28004">
    <property type="entry name" value="ZGC:162816-RELATED"/>
    <property type="match status" value="1"/>
</dbReference>
<sequence>MIGPEHKSFPPSAWGSTAEQFLATGPTLADFQTPLLTLTRDALDANTAVMSGWLGARSLQIAPHGKTTMAPQLWRDLLDAGAWGITLATPWQVQLGRAHGLERIMLANSLVDPVALAWLAEELRDPAFEFVCWVDNARTVELMTAALGELPRPVEVIIELGSPGARTGARSIDEAVRVADAVRESPSLTVRGVGGYEGSIAHDRSEKSLEAVRTWLGLLLGLHERLRDHYDDREPIVTAGGSAYVELVAEALEGVDGIPLLRSGAYQVHDDGFYDSISPLPLRSAMHGWARVVSRPEPGLALLDGGRRDFPWDEGMPVALDIPESQVTALNDQHAFLRLPASAELAIGDVVRLGLSHPCSALDRWTLIPVIASTDDPRVVDVIRTFF</sequence>
<keyword evidence="2" id="KW-0456">Lyase</keyword>
<dbReference type="InterPro" id="IPR042208">
    <property type="entry name" value="D-ser_dehydrat-like_sf"/>
</dbReference>
<dbReference type="InterPro" id="IPR051466">
    <property type="entry name" value="D-amino_acid_metab_enzyme"/>
</dbReference>
<dbReference type="AlphaFoldDB" id="A0A4Q9H174"/>
<protein>
    <submittedName>
        <fullName evidence="4">Amino acid deaminase</fullName>
    </submittedName>
</protein>
<dbReference type="Pfam" id="PF14031">
    <property type="entry name" value="D-ser_dehydrat"/>
    <property type="match status" value="1"/>
</dbReference>
<organism evidence="4 5">
    <name type="scientific">Glaciihabitans arcticus</name>
    <dbReference type="NCBI Taxonomy" id="2668039"/>
    <lineage>
        <taxon>Bacteria</taxon>
        <taxon>Bacillati</taxon>
        <taxon>Actinomycetota</taxon>
        <taxon>Actinomycetes</taxon>
        <taxon>Micrococcales</taxon>
        <taxon>Microbacteriaceae</taxon>
        <taxon>Glaciihabitans</taxon>
    </lineage>
</organism>
<dbReference type="EMBL" id="SISG01000001">
    <property type="protein sequence ID" value="TBN58470.1"/>
    <property type="molecule type" value="Genomic_DNA"/>
</dbReference>
<dbReference type="InterPro" id="IPR001608">
    <property type="entry name" value="Ala_racemase_N"/>
</dbReference>
<dbReference type="PANTHER" id="PTHR28004:SF8">
    <property type="entry name" value="D-SERINE DEAMINASE"/>
    <property type="match status" value="1"/>
</dbReference>
<keyword evidence="5" id="KW-1185">Reference proteome</keyword>
<comment type="similarity">
    <text evidence="1">Belongs to the DSD1 family.</text>
</comment>
<evidence type="ECO:0000313" key="5">
    <source>
        <dbReference type="Proteomes" id="UP000294194"/>
    </source>
</evidence>
<dbReference type="GO" id="GO:0016829">
    <property type="term" value="F:lyase activity"/>
    <property type="evidence" value="ECO:0007669"/>
    <property type="project" value="UniProtKB-KW"/>
</dbReference>
<dbReference type="SMART" id="SM01119">
    <property type="entry name" value="D-ser_dehydrat"/>
    <property type="match status" value="1"/>
</dbReference>
<proteinExistence type="inferred from homology"/>
<evidence type="ECO:0000256" key="1">
    <source>
        <dbReference type="ARBA" id="ARBA00005323"/>
    </source>
</evidence>
<dbReference type="Gene3D" id="2.40.37.20">
    <property type="entry name" value="D-serine dehydratase-like domain"/>
    <property type="match status" value="1"/>
</dbReference>
<dbReference type="Pfam" id="PF01168">
    <property type="entry name" value="Ala_racemase_N"/>
    <property type="match status" value="1"/>
</dbReference>
<dbReference type="InterPro" id="IPR026956">
    <property type="entry name" value="D-ser_dehydrat-like_dom"/>
</dbReference>